<organism evidence="2 3">
    <name type="scientific">Eubacterium ventriosum ATCC 27560</name>
    <dbReference type="NCBI Taxonomy" id="411463"/>
    <lineage>
        <taxon>Bacteria</taxon>
        <taxon>Bacillati</taxon>
        <taxon>Bacillota</taxon>
        <taxon>Clostridia</taxon>
        <taxon>Eubacteriales</taxon>
        <taxon>Eubacteriaceae</taxon>
        <taxon>Eubacterium</taxon>
    </lineage>
</organism>
<sequence>MVSAIAGFVIGINSFKEENKFLKYTYIGTITNAVIWIFILGMYLAYV</sequence>
<keyword evidence="1" id="KW-0472">Membrane</keyword>
<dbReference type="Proteomes" id="UP000006000">
    <property type="component" value="Unassembled WGS sequence"/>
</dbReference>
<protein>
    <submittedName>
        <fullName evidence="2">Uncharacterized protein</fullName>
    </submittedName>
</protein>
<keyword evidence="1" id="KW-1133">Transmembrane helix</keyword>
<dbReference type="STRING" id="411463.EUBVEN_01198"/>
<accession>A5Z665</accession>
<evidence type="ECO:0000256" key="1">
    <source>
        <dbReference type="SAM" id="Phobius"/>
    </source>
</evidence>
<dbReference type="EMBL" id="AAVL02000032">
    <property type="protein sequence ID" value="EDM51632.1"/>
    <property type="molecule type" value="Genomic_DNA"/>
</dbReference>
<dbReference type="AlphaFoldDB" id="A5Z665"/>
<dbReference type="HOGENOM" id="CLU_3168260_0_0_9"/>
<reference evidence="2 3" key="1">
    <citation type="submission" date="2007-03" db="EMBL/GenBank/DDBJ databases">
        <authorList>
            <person name="Fulton L."/>
            <person name="Clifton S."/>
            <person name="Fulton B."/>
            <person name="Xu J."/>
            <person name="Minx P."/>
            <person name="Pepin K.H."/>
            <person name="Johnson M."/>
            <person name="Thiruvilangam P."/>
            <person name="Bhonagiri V."/>
            <person name="Nash W.E."/>
            <person name="Mardis E.R."/>
            <person name="Wilson R.K."/>
        </authorList>
    </citation>
    <scope>NUCLEOTIDE SEQUENCE [LARGE SCALE GENOMIC DNA]</scope>
    <source>
        <strain evidence="2 3">ATCC 27560</strain>
    </source>
</reference>
<name>A5Z665_9FIRM</name>
<feature type="transmembrane region" description="Helical" evidence="1">
    <location>
        <begin position="24"/>
        <end position="46"/>
    </location>
</feature>
<evidence type="ECO:0000313" key="3">
    <source>
        <dbReference type="Proteomes" id="UP000006000"/>
    </source>
</evidence>
<evidence type="ECO:0000313" key="2">
    <source>
        <dbReference type="EMBL" id="EDM51632.1"/>
    </source>
</evidence>
<proteinExistence type="predicted"/>
<gene>
    <name evidence="2" type="ORF">EUBVEN_01198</name>
</gene>
<comment type="caution">
    <text evidence="2">The sequence shown here is derived from an EMBL/GenBank/DDBJ whole genome shotgun (WGS) entry which is preliminary data.</text>
</comment>
<reference evidence="2 3" key="2">
    <citation type="submission" date="2007-04" db="EMBL/GenBank/DDBJ databases">
        <title>Draft genome sequence of Eubacterium ventriosum (ATCC 27560).</title>
        <authorList>
            <person name="Sudarsanam P."/>
            <person name="Ley R."/>
            <person name="Guruge J."/>
            <person name="Turnbaugh P.J."/>
            <person name="Mahowald M."/>
            <person name="Liep D."/>
            <person name="Gordon J."/>
        </authorList>
    </citation>
    <scope>NUCLEOTIDE SEQUENCE [LARGE SCALE GENOMIC DNA]</scope>
    <source>
        <strain evidence="2 3">ATCC 27560</strain>
    </source>
</reference>
<keyword evidence="1" id="KW-0812">Transmembrane</keyword>